<dbReference type="EMBL" id="AP022577">
    <property type="protein sequence ID" value="BBX84978.1"/>
    <property type="molecule type" value="Genomic_DNA"/>
</dbReference>
<evidence type="ECO:0000256" key="1">
    <source>
        <dbReference type="SAM" id="MobiDB-lite"/>
    </source>
</evidence>
<dbReference type="Proteomes" id="UP000465609">
    <property type="component" value="Chromosome"/>
</dbReference>
<feature type="compositionally biased region" description="Low complexity" evidence="1">
    <location>
        <begin position="431"/>
        <end position="444"/>
    </location>
</feature>
<reference evidence="3 4" key="1">
    <citation type="journal article" date="2019" name="Emerg. Microbes Infect.">
        <title>Comprehensive subspecies identification of 175 nontuberculous mycobacteria species based on 7547 genomic profiles.</title>
        <authorList>
            <person name="Matsumoto Y."/>
            <person name="Kinjo T."/>
            <person name="Motooka D."/>
            <person name="Nabeya D."/>
            <person name="Jung N."/>
            <person name="Uechi K."/>
            <person name="Horii T."/>
            <person name="Iida T."/>
            <person name="Fujita J."/>
            <person name="Nakamura S."/>
        </authorList>
    </citation>
    <scope>NUCLEOTIDE SEQUENCE [LARGE SCALE GENOMIC DNA]</scope>
    <source>
        <strain evidence="3 4">JCM 15296</strain>
    </source>
</reference>
<feature type="compositionally biased region" description="Basic and acidic residues" evidence="1">
    <location>
        <begin position="334"/>
        <end position="407"/>
    </location>
</feature>
<sequence length="479" mass="47533">MQLTMKPYLTAGVALAGASVIAVAPVVPQTATHLPAVPQVQVADVQLTALVNPIVALGNIYNALAETVGQTSYMVETTVNPLVRQVVLDANYGVQQGMQLIGNITGATFTLGGALPGTLANVVGNLGTLNVNGAIDSLVGGLLPGGLQLITGINGPVQNLLQQPLAVGEALVPAVLDSVTALVAGLAISTVGIGCGSCTGTTPVVQQVVNSVTGILQSVLTLNPGTIYNGVLNNVVSLVQNIQKNVTDFETGTVPYIVNRIITALNVNPNAPGGVTVPAAATPVAALAATTAAETAKTATESSAAGSADAATTTKKAATATAATSTEAAPATDTAKDTSTKPAETKAADTKAATDAKATETKATETKATDTKPATETKATDSKPATETKAIETKATETKATETKATDSKATGAKATGTKATDSKGADSKGTDTASADKATTSKDSAPKAKKEQNPGAKVAKAISGAIKNATKGGKDGSK</sequence>
<evidence type="ECO:0000256" key="2">
    <source>
        <dbReference type="SAM" id="SignalP"/>
    </source>
</evidence>
<protein>
    <recommendedName>
        <fullName evidence="5">PE-PGRS family protein</fullName>
    </recommendedName>
</protein>
<organism evidence="3 4">
    <name type="scientific">Mycolicibacterium aubagnense</name>
    <dbReference type="NCBI Taxonomy" id="319707"/>
    <lineage>
        <taxon>Bacteria</taxon>
        <taxon>Bacillati</taxon>
        <taxon>Actinomycetota</taxon>
        <taxon>Actinomycetes</taxon>
        <taxon>Mycobacteriales</taxon>
        <taxon>Mycobacteriaceae</taxon>
        <taxon>Mycolicibacterium</taxon>
    </lineage>
</organism>
<feature type="region of interest" description="Disordered" evidence="1">
    <location>
        <begin position="320"/>
        <end position="479"/>
    </location>
</feature>
<feature type="chain" id="PRO_5045553752" description="PE-PGRS family protein" evidence="2">
    <location>
        <begin position="25"/>
        <end position="479"/>
    </location>
</feature>
<evidence type="ECO:0008006" key="5">
    <source>
        <dbReference type="Google" id="ProtNLM"/>
    </source>
</evidence>
<keyword evidence="2" id="KW-0732">Signal</keyword>
<gene>
    <name evidence="3" type="ORF">MAUB_28510</name>
</gene>
<proteinExistence type="predicted"/>
<feature type="signal peptide" evidence="2">
    <location>
        <begin position="1"/>
        <end position="24"/>
    </location>
</feature>
<name>A0ABM7IE72_9MYCO</name>
<feature type="compositionally biased region" description="Low complexity" evidence="1">
    <location>
        <begin position="320"/>
        <end position="333"/>
    </location>
</feature>
<accession>A0ABM7IE72</accession>
<feature type="compositionally biased region" description="Low complexity" evidence="1">
    <location>
        <begin position="408"/>
        <end position="420"/>
    </location>
</feature>
<keyword evidence="4" id="KW-1185">Reference proteome</keyword>
<evidence type="ECO:0000313" key="4">
    <source>
        <dbReference type="Proteomes" id="UP000465609"/>
    </source>
</evidence>
<evidence type="ECO:0000313" key="3">
    <source>
        <dbReference type="EMBL" id="BBX84978.1"/>
    </source>
</evidence>
<feature type="compositionally biased region" description="Basic and acidic residues" evidence="1">
    <location>
        <begin position="421"/>
        <end position="430"/>
    </location>
</feature>